<keyword evidence="4" id="KW-0804">Transcription</keyword>
<protein>
    <submittedName>
        <fullName evidence="6">DNA-binding transcriptional LysR family regulator</fullName>
    </submittedName>
</protein>
<dbReference type="Pfam" id="PF00126">
    <property type="entry name" value="HTH_1"/>
    <property type="match status" value="1"/>
</dbReference>
<dbReference type="EMBL" id="QNSB01000004">
    <property type="protein sequence ID" value="RBP72370.1"/>
    <property type="molecule type" value="Genomic_DNA"/>
</dbReference>
<name>A0A366IJQ5_9MICO</name>
<sequence length="313" mass="34432">MDSRQLAYFRVVIEQGSFTAAAAKLHMTQPSLSLVVQRLEKELGIRLLDRSRLGVRPTEAGSHLYATAANVLDQIDAATLHIRSLADGLAGRVILSSTPIFNWGHLPAILIALQKEAREIDLVLEDPPPDRTVRSVLDGTADIGVVTAWDLAQLKAMYGDRLEMRLAINLPLVAVLPASWAKSVDFVSLHEIREMRWIMPATSTTFPGLPELFEHLWNLRPELRPRSIQKTSGVQTALPLVAAGLGMTIVPEGVGAIADSSIAIRRIDDDVVPLQAVVIWRRSAAQTPAVATVIDLLLDRDRWKPSENAIHRQ</sequence>
<evidence type="ECO:0000313" key="6">
    <source>
        <dbReference type="EMBL" id="RBP72370.1"/>
    </source>
</evidence>
<accession>A0A366IJQ5</accession>
<dbReference type="SUPFAM" id="SSF53850">
    <property type="entry name" value="Periplasmic binding protein-like II"/>
    <property type="match status" value="1"/>
</dbReference>
<dbReference type="Proteomes" id="UP000253509">
    <property type="component" value="Unassembled WGS sequence"/>
</dbReference>
<dbReference type="AlphaFoldDB" id="A0A366IJQ5"/>
<dbReference type="InterPro" id="IPR005119">
    <property type="entry name" value="LysR_subst-bd"/>
</dbReference>
<proteinExistence type="inferred from homology"/>
<dbReference type="InterPro" id="IPR036390">
    <property type="entry name" value="WH_DNA-bd_sf"/>
</dbReference>
<dbReference type="GO" id="GO:0003700">
    <property type="term" value="F:DNA-binding transcription factor activity"/>
    <property type="evidence" value="ECO:0007669"/>
    <property type="project" value="InterPro"/>
</dbReference>
<dbReference type="Gene3D" id="3.40.190.10">
    <property type="entry name" value="Periplasmic binding protein-like II"/>
    <property type="match status" value="2"/>
</dbReference>
<gene>
    <name evidence="6" type="ORF">DFO65_104329</name>
</gene>
<dbReference type="GO" id="GO:0032993">
    <property type="term" value="C:protein-DNA complex"/>
    <property type="evidence" value="ECO:0007669"/>
    <property type="project" value="TreeGrafter"/>
</dbReference>
<keyword evidence="2" id="KW-0805">Transcription regulation</keyword>
<organism evidence="6 7">
    <name type="scientific">Brevibacterium celere</name>
    <dbReference type="NCBI Taxonomy" id="225845"/>
    <lineage>
        <taxon>Bacteria</taxon>
        <taxon>Bacillati</taxon>
        <taxon>Actinomycetota</taxon>
        <taxon>Actinomycetes</taxon>
        <taxon>Micrococcales</taxon>
        <taxon>Brevibacteriaceae</taxon>
        <taxon>Brevibacterium</taxon>
    </lineage>
</organism>
<evidence type="ECO:0000256" key="4">
    <source>
        <dbReference type="ARBA" id="ARBA00023163"/>
    </source>
</evidence>
<comment type="similarity">
    <text evidence="1">Belongs to the LysR transcriptional regulatory family.</text>
</comment>
<dbReference type="RefSeq" id="WP_113903894.1">
    <property type="nucleotide sequence ID" value="NZ_QNSB01000004.1"/>
</dbReference>
<dbReference type="InterPro" id="IPR036388">
    <property type="entry name" value="WH-like_DNA-bd_sf"/>
</dbReference>
<evidence type="ECO:0000313" key="7">
    <source>
        <dbReference type="Proteomes" id="UP000253509"/>
    </source>
</evidence>
<dbReference type="Gene3D" id="1.10.10.10">
    <property type="entry name" value="Winged helix-like DNA-binding domain superfamily/Winged helix DNA-binding domain"/>
    <property type="match status" value="1"/>
</dbReference>
<dbReference type="GO" id="GO:0003677">
    <property type="term" value="F:DNA binding"/>
    <property type="evidence" value="ECO:0007669"/>
    <property type="project" value="UniProtKB-KW"/>
</dbReference>
<keyword evidence="3 6" id="KW-0238">DNA-binding</keyword>
<dbReference type="InterPro" id="IPR000847">
    <property type="entry name" value="LysR_HTH_N"/>
</dbReference>
<dbReference type="Pfam" id="PF03466">
    <property type="entry name" value="LysR_substrate"/>
    <property type="match status" value="1"/>
</dbReference>
<feature type="domain" description="HTH lysR-type" evidence="5">
    <location>
        <begin position="1"/>
        <end position="58"/>
    </location>
</feature>
<evidence type="ECO:0000259" key="5">
    <source>
        <dbReference type="PROSITE" id="PS50931"/>
    </source>
</evidence>
<dbReference type="PRINTS" id="PR00039">
    <property type="entry name" value="HTHLYSR"/>
</dbReference>
<keyword evidence="7" id="KW-1185">Reference proteome</keyword>
<evidence type="ECO:0000256" key="2">
    <source>
        <dbReference type="ARBA" id="ARBA00023015"/>
    </source>
</evidence>
<evidence type="ECO:0000256" key="1">
    <source>
        <dbReference type="ARBA" id="ARBA00009437"/>
    </source>
</evidence>
<dbReference type="PROSITE" id="PS50931">
    <property type="entry name" value="HTH_LYSR"/>
    <property type="match status" value="1"/>
</dbReference>
<reference evidence="6 7" key="1">
    <citation type="submission" date="2018-06" db="EMBL/GenBank/DDBJ databases">
        <title>Freshwater and sediment microbial communities from various areas in North America, analyzing microbe dynamics in response to fracking.</title>
        <authorList>
            <person name="Lamendella R."/>
        </authorList>
    </citation>
    <scope>NUCLEOTIDE SEQUENCE [LARGE SCALE GENOMIC DNA]</scope>
    <source>
        <strain evidence="6 7">3b_TX</strain>
    </source>
</reference>
<dbReference type="PANTHER" id="PTHR30346:SF0">
    <property type="entry name" value="HCA OPERON TRANSCRIPTIONAL ACTIVATOR HCAR"/>
    <property type="match status" value="1"/>
</dbReference>
<dbReference type="PANTHER" id="PTHR30346">
    <property type="entry name" value="TRANSCRIPTIONAL DUAL REGULATOR HCAR-RELATED"/>
    <property type="match status" value="1"/>
</dbReference>
<dbReference type="FunFam" id="1.10.10.10:FF:000001">
    <property type="entry name" value="LysR family transcriptional regulator"/>
    <property type="match status" value="1"/>
</dbReference>
<dbReference type="SUPFAM" id="SSF46785">
    <property type="entry name" value="Winged helix' DNA-binding domain"/>
    <property type="match status" value="1"/>
</dbReference>
<comment type="caution">
    <text evidence="6">The sequence shown here is derived from an EMBL/GenBank/DDBJ whole genome shotgun (WGS) entry which is preliminary data.</text>
</comment>
<evidence type="ECO:0000256" key="3">
    <source>
        <dbReference type="ARBA" id="ARBA00023125"/>
    </source>
</evidence>
<dbReference type="CDD" id="cd05466">
    <property type="entry name" value="PBP2_LTTR_substrate"/>
    <property type="match status" value="1"/>
</dbReference>